<gene>
    <name evidence="1" type="ORF">CTOB1V02_LOCUS2795</name>
</gene>
<dbReference type="AlphaFoldDB" id="A0A7R8W4Q0"/>
<dbReference type="GO" id="GO:0000302">
    <property type="term" value="P:response to reactive oxygen species"/>
    <property type="evidence" value="ECO:0007669"/>
    <property type="project" value="TreeGrafter"/>
</dbReference>
<evidence type="ECO:0000313" key="1">
    <source>
        <dbReference type="EMBL" id="CAD7224842.1"/>
    </source>
</evidence>
<dbReference type="EMBL" id="OB660449">
    <property type="protein sequence ID" value="CAD7224842.1"/>
    <property type="molecule type" value="Genomic_DNA"/>
</dbReference>
<dbReference type="Gene3D" id="2.40.128.20">
    <property type="match status" value="1"/>
</dbReference>
<reference evidence="1" key="1">
    <citation type="submission" date="2020-11" db="EMBL/GenBank/DDBJ databases">
        <authorList>
            <person name="Tran Van P."/>
        </authorList>
    </citation>
    <scope>NUCLEOTIDE SEQUENCE</scope>
</reference>
<dbReference type="PANTHER" id="PTHR10612:SF34">
    <property type="entry name" value="APOLIPOPROTEIN D"/>
    <property type="match status" value="1"/>
</dbReference>
<organism evidence="1">
    <name type="scientific">Cyprideis torosa</name>
    <dbReference type="NCBI Taxonomy" id="163714"/>
    <lineage>
        <taxon>Eukaryota</taxon>
        <taxon>Metazoa</taxon>
        <taxon>Ecdysozoa</taxon>
        <taxon>Arthropoda</taxon>
        <taxon>Crustacea</taxon>
        <taxon>Oligostraca</taxon>
        <taxon>Ostracoda</taxon>
        <taxon>Podocopa</taxon>
        <taxon>Podocopida</taxon>
        <taxon>Cytherocopina</taxon>
        <taxon>Cytheroidea</taxon>
        <taxon>Cytherideidae</taxon>
        <taxon>Cyprideis</taxon>
    </lineage>
</organism>
<dbReference type="PANTHER" id="PTHR10612">
    <property type="entry name" value="APOLIPOPROTEIN D"/>
    <property type="match status" value="1"/>
</dbReference>
<name>A0A7R8W4Q0_9CRUS</name>
<protein>
    <submittedName>
        <fullName evidence="1">Uncharacterized protein</fullName>
    </submittedName>
</protein>
<proteinExistence type="predicted"/>
<dbReference type="InterPro" id="IPR012674">
    <property type="entry name" value="Calycin"/>
</dbReference>
<dbReference type="GO" id="GO:0006629">
    <property type="term" value="P:lipid metabolic process"/>
    <property type="evidence" value="ECO:0007669"/>
    <property type="project" value="TreeGrafter"/>
</dbReference>
<dbReference type="GO" id="GO:0005737">
    <property type="term" value="C:cytoplasm"/>
    <property type="evidence" value="ECO:0007669"/>
    <property type="project" value="TreeGrafter"/>
</dbReference>
<dbReference type="SUPFAM" id="SSF50814">
    <property type="entry name" value="Lipocalins"/>
    <property type="match status" value="1"/>
</dbReference>
<accession>A0A7R8W4Q0</accession>
<sequence>MLFDPHLLRGRSRRLWFQIIRTLSEFRNHSSVAFIFFLCLSCGFRETSAQIFRMGECPSHETPHDFNMNRFMGKYYVVERYYTPFGGMGLCWTETFLEEDNNLYAYDAFDDSIFGRRHFLKFMLFPPDHHTPDFPYSLTSLPILRLGNFRILDTDYDNWALAWDCRNTPLFGRFEVVYILGRRPQLEAEYVTQAKKVAKKFDIDVQPLIPWNTGCGLKMGVPYDNILFTEDDAHQLILQQQEEGGDPRKEGTTEISNHLDEDKGLEDKTRRYLCGGGSRPTHSEVRFGTVLRPLFVSPSSSTIRSASGGCDPIRIPLHQTVSIDPNDPYHWLPIFGIAGWHGKFHPSVQITKNNPLVLPKEFVGEFRQDLEKRQLKFKPKQPYSTKPSIQPASLSMERTSNCTNEKRNILCVPGIGKLTGRISMFVIDVGMYRVVDAFPVDRCHGFTIANCIQPEGQGEPLGQLLK</sequence>
<dbReference type="OrthoDB" id="565904at2759"/>